<dbReference type="NCBIfam" id="TIGR00093">
    <property type="entry name" value="pseudouridine synthase"/>
    <property type="match status" value="1"/>
</dbReference>
<dbReference type="Gene3D" id="3.10.290.10">
    <property type="entry name" value="RNA-binding S4 domain"/>
    <property type="match status" value="1"/>
</dbReference>
<dbReference type="InterPro" id="IPR020094">
    <property type="entry name" value="TruA/RsuA/RluB/E/F_N"/>
</dbReference>
<keyword evidence="2 4" id="KW-0694">RNA-binding</keyword>
<feature type="domain" description="RNA-binding S4" evidence="6">
    <location>
        <begin position="3"/>
        <end position="60"/>
    </location>
</feature>
<dbReference type="Pfam" id="PF01479">
    <property type="entry name" value="S4"/>
    <property type="match status" value="1"/>
</dbReference>
<dbReference type="CDD" id="cd02556">
    <property type="entry name" value="PseudoU_synth_RluB"/>
    <property type="match status" value="1"/>
</dbReference>
<gene>
    <name evidence="7" type="ORF">V6E02_00650</name>
</gene>
<dbReference type="InterPro" id="IPR000748">
    <property type="entry name" value="PsdUridine_synth_RsuA/RluB/E/F"/>
</dbReference>
<dbReference type="PANTHER" id="PTHR47683">
    <property type="entry name" value="PSEUDOURIDINE SYNTHASE FAMILY PROTEIN-RELATED"/>
    <property type="match status" value="1"/>
</dbReference>
<dbReference type="EMBL" id="JBAJEX010000001">
    <property type="protein sequence ID" value="MEO1765732.1"/>
    <property type="molecule type" value="Genomic_DNA"/>
</dbReference>
<dbReference type="PROSITE" id="PS50889">
    <property type="entry name" value="S4"/>
    <property type="match status" value="1"/>
</dbReference>
<dbReference type="InterPro" id="IPR002942">
    <property type="entry name" value="S4_RNA-bd"/>
</dbReference>
<keyword evidence="3 5" id="KW-0413">Isomerase</keyword>
<evidence type="ECO:0000313" key="7">
    <source>
        <dbReference type="EMBL" id="MEO1765732.1"/>
    </source>
</evidence>
<name>A0ABV0ED33_9BURK</name>
<protein>
    <recommendedName>
        <fullName evidence="5">Pseudouridine synthase</fullName>
        <ecNumber evidence="5">5.4.99.-</ecNumber>
    </recommendedName>
</protein>
<dbReference type="SMART" id="SM00363">
    <property type="entry name" value="S4"/>
    <property type="match status" value="1"/>
</dbReference>
<dbReference type="PANTHER" id="PTHR47683:SF3">
    <property type="entry name" value="RIBOSOMAL LARGE SUBUNIT PSEUDOURIDINE SYNTHASE B"/>
    <property type="match status" value="1"/>
</dbReference>
<evidence type="ECO:0000256" key="2">
    <source>
        <dbReference type="ARBA" id="ARBA00022884"/>
    </source>
</evidence>
<evidence type="ECO:0000259" key="6">
    <source>
        <dbReference type="SMART" id="SM00363"/>
    </source>
</evidence>
<proteinExistence type="inferred from homology"/>
<dbReference type="InterPro" id="IPR042092">
    <property type="entry name" value="PsdUridine_s_RsuA/RluB/E/F_cat"/>
</dbReference>
<dbReference type="PROSITE" id="PS01149">
    <property type="entry name" value="PSI_RSU"/>
    <property type="match status" value="1"/>
</dbReference>
<keyword evidence="8" id="KW-1185">Reference proteome</keyword>
<sequence>MSERLQKVLAAAGLGSRREMEAWIRAGRVQVNGKPAVIGQSVGPGDHIFVDGKPVRLHLAAKRMPRVLLYNKPEGEIVSRSDPQGRPSVFRHLPPLRTAKWLAVGRLDLNSSGLLLFTTSGELANRLMHPRYEVEREYAVRVMGRLTPEQTQQLREGVDIDGTPARFESIEDGGGEGANHWYHVVIREGRNREVRRMFEAVGLMVSRLIRVRYGSLRLPPRLKRGKFLELSRDEVAALLQEVGLGATSRPARPRPRLPESR</sequence>
<dbReference type="InterPro" id="IPR006145">
    <property type="entry name" value="PsdUridine_synth_RsuA/RluA"/>
</dbReference>
<dbReference type="EC" id="5.4.99.-" evidence="5"/>
<dbReference type="NCBIfam" id="NF007976">
    <property type="entry name" value="PRK10700.1"/>
    <property type="match status" value="1"/>
</dbReference>
<comment type="similarity">
    <text evidence="1 5">Belongs to the pseudouridine synthase RsuA family.</text>
</comment>
<dbReference type="SUPFAM" id="SSF55174">
    <property type="entry name" value="Alpha-L RNA-binding motif"/>
    <property type="match status" value="1"/>
</dbReference>
<evidence type="ECO:0000256" key="3">
    <source>
        <dbReference type="ARBA" id="ARBA00023235"/>
    </source>
</evidence>
<dbReference type="InterPro" id="IPR036986">
    <property type="entry name" value="S4_RNA-bd_sf"/>
</dbReference>
<dbReference type="GO" id="GO:0016853">
    <property type="term" value="F:isomerase activity"/>
    <property type="evidence" value="ECO:0007669"/>
    <property type="project" value="UniProtKB-KW"/>
</dbReference>
<evidence type="ECO:0000256" key="1">
    <source>
        <dbReference type="ARBA" id="ARBA00008348"/>
    </source>
</evidence>
<dbReference type="Pfam" id="PF00849">
    <property type="entry name" value="PseudoU_synth_2"/>
    <property type="match status" value="1"/>
</dbReference>
<comment type="caution">
    <text evidence="7">The sequence shown here is derived from an EMBL/GenBank/DDBJ whole genome shotgun (WGS) entry which is preliminary data.</text>
</comment>
<dbReference type="InterPro" id="IPR018496">
    <property type="entry name" value="PsdUridine_synth_RsuA/RluB_CS"/>
</dbReference>
<accession>A0ABV0ED33</accession>
<dbReference type="Gene3D" id="3.30.70.1560">
    <property type="entry name" value="Alpha-L RNA-binding motif"/>
    <property type="match status" value="1"/>
</dbReference>
<dbReference type="SUPFAM" id="SSF55120">
    <property type="entry name" value="Pseudouridine synthase"/>
    <property type="match status" value="1"/>
</dbReference>
<evidence type="ECO:0000256" key="5">
    <source>
        <dbReference type="RuleBase" id="RU003887"/>
    </source>
</evidence>
<dbReference type="CDD" id="cd00165">
    <property type="entry name" value="S4"/>
    <property type="match status" value="1"/>
</dbReference>
<evidence type="ECO:0000313" key="8">
    <source>
        <dbReference type="Proteomes" id="UP001482231"/>
    </source>
</evidence>
<dbReference type="InterPro" id="IPR020103">
    <property type="entry name" value="PsdUridine_synth_cat_dom_sf"/>
</dbReference>
<dbReference type="Gene3D" id="3.30.70.580">
    <property type="entry name" value="Pseudouridine synthase I, catalytic domain, N-terminal subdomain"/>
    <property type="match status" value="1"/>
</dbReference>
<organism evidence="7 8">
    <name type="scientific">Thiobacter aerophilum</name>
    <dbReference type="NCBI Taxonomy" id="3121275"/>
    <lineage>
        <taxon>Bacteria</taxon>
        <taxon>Pseudomonadati</taxon>
        <taxon>Pseudomonadota</taxon>
        <taxon>Betaproteobacteria</taxon>
        <taxon>Burkholderiales</taxon>
        <taxon>Thiobacteraceae</taxon>
        <taxon>Thiobacter</taxon>
    </lineage>
</organism>
<dbReference type="Proteomes" id="UP001482231">
    <property type="component" value="Unassembled WGS sequence"/>
</dbReference>
<dbReference type="RefSeq" id="WP_347306147.1">
    <property type="nucleotide sequence ID" value="NZ_JBAJEX010000001.1"/>
</dbReference>
<reference evidence="7 8" key="1">
    <citation type="submission" date="2024-02" db="EMBL/GenBank/DDBJ databases">
        <title>New thermophilic sulfur-oxidizing bacteria from a hot springs of the Uzon caldera (Kamchatka, Russia).</title>
        <authorList>
            <person name="Dukat A.M."/>
            <person name="Elcheninov A.G."/>
            <person name="Frolov E.N."/>
        </authorList>
    </citation>
    <scope>NUCLEOTIDE SEQUENCE [LARGE SCALE GENOMIC DNA]</scope>
    <source>
        <strain evidence="7 8">AK1</strain>
    </source>
</reference>
<dbReference type="InterPro" id="IPR050343">
    <property type="entry name" value="RsuA_PseudoU_synthase"/>
</dbReference>
<evidence type="ECO:0000256" key="4">
    <source>
        <dbReference type="PROSITE-ProRule" id="PRU00182"/>
    </source>
</evidence>